<evidence type="ECO:0000256" key="4">
    <source>
        <dbReference type="ARBA" id="ARBA00022840"/>
    </source>
</evidence>
<dbReference type="GO" id="GO:0005524">
    <property type="term" value="F:ATP binding"/>
    <property type="evidence" value="ECO:0007669"/>
    <property type="project" value="UniProtKB-KW"/>
</dbReference>
<dbReference type="Gene3D" id="1.10.510.10">
    <property type="entry name" value="Transferase(Phosphotransferase) domain 1"/>
    <property type="match status" value="1"/>
</dbReference>
<proteinExistence type="predicted"/>
<organism evidence="6 7">
    <name type="scientific">Cuscuta australis</name>
    <dbReference type="NCBI Taxonomy" id="267555"/>
    <lineage>
        <taxon>Eukaryota</taxon>
        <taxon>Viridiplantae</taxon>
        <taxon>Streptophyta</taxon>
        <taxon>Embryophyta</taxon>
        <taxon>Tracheophyta</taxon>
        <taxon>Spermatophyta</taxon>
        <taxon>Magnoliopsida</taxon>
        <taxon>eudicotyledons</taxon>
        <taxon>Gunneridae</taxon>
        <taxon>Pentapetalae</taxon>
        <taxon>asterids</taxon>
        <taxon>lamiids</taxon>
        <taxon>Solanales</taxon>
        <taxon>Convolvulaceae</taxon>
        <taxon>Cuscuteae</taxon>
        <taxon>Cuscuta</taxon>
        <taxon>Cuscuta subgen. Grammica</taxon>
        <taxon>Cuscuta sect. Cleistogrammica</taxon>
    </lineage>
</organism>
<keyword evidence="7" id="KW-1185">Reference proteome</keyword>
<sequence length="118" mass="13217">MKIGDFGLAGVLNAEGVFETSASLGNLIYMAPEIKKDSLASKKSDIYSLGIIWFEIFSDFESISERYREIQNLKMNTKDAAGWSKNLWSLLMSMLDENPSERPSAERILAVLQAKGDY</sequence>
<dbReference type="EMBL" id="NQVE01000150">
    <property type="protein sequence ID" value="RAL44016.1"/>
    <property type="molecule type" value="Genomic_DNA"/>
</dbReference>
<keyword evidence="3" id="KW-0418">Kinase</keyword>
<dbReference type="InterPro" id="IPR011009">
    <property type="entry name" value="Kinase-like_dom_sf"/>
</dbReference>
<evidence type="ECO:0000313" key="6">
    <source>
        <dbReference type="EMBL" id="RAL44016.1"/>
    </source>
</evidence>
<accession>A0A328DEY9</accession>
<dbReference type="PROSITE" id="PS50011">
    <property type="entry name" value="PROTEIN_KINASE_DOM"/>
    <property type="match status" value="1"/>
</dbReference>
<dbReference type="AlphaFoldDB" id="A0A328DEY9"/>
<dbReference type="SUPFAM" id="SSF56112">
    <property type="entry name" value="Protein kinase-like (PK-like)"/>
    <property type="match status" value="1"/>
</dbReference>
<comment type="caution">
    <text evidence="6">The sequence shown here is derived from an EMBL/GenBank/DDBJ whole genome shotgun (WGS) entry which is preliminary data.</text>
</comment>
<dbReference type="InterPro" id="IPR000719">
    <property type="entry name" value="Prot_kinase_dom"/>
</dbReference>
<keyword evidence="2" id="KW-0547">Nucleotide-binding</keyword>
<name>A0A328DEY9_9ASTE</name>
<keyword evidence="4" id="KW-0067">ATP-binding</keyword>
<protein>
    <recommendedName>
        <fullName evidence="5">Protein kinase domain-containing protein</fullName>
    </recommendedName>
</protein>
<evidence type="ECO:0000313" key="7">
    <source>
        <dbReference type="Proteomes" id="UP000249390"/>
    </source>
</evidence>
<feature type="domain" description="Protein kinase" evidence="5">
    <location>
        <begin position="1"/>
        <end position="118"/>
    </location>
</feature>
<gene>
    <name evidence="6" type="ORF">DM860_014153</name>
</gene>
<reference evidence="6 7" key="1">
    <citation type="submission" date="2018-06" db="EMBL/GenBank/DDBJ databases">
        <title>The Genome of Cuscuta australis (Dodder) Provides Insight into the Evolution of Plant Parasitism.</title>
        <authorList>
            <person name="Liu H."/>
        </authorList>
    </citation>
    <scope>NUCLEOTIDE SEQUENCE [LARGE SCALE GENOMIC DNA]</scope>
    <source>
        <strain evidence="7">cv. Yunnan</strain>
        <tissue evidence="6">Vines</tissue>
    </source>
</reference>
<evidence type="ECO:0000256" key="3">
    <source>
        <dbReference type="ARBA" id="ARBA00022777"/>
    </source>
</evidence>
<keyword evidence="1" id="KW-0808">Transferase</keyword>
<evidence type="ECO:0000259" key="5">
    <source>
        <dbReference type="PROSITE" id="PS50011"/>
    </source>
</evidence>
<dbReference type="PANTHER" id="PTHR43671">
    <property type="entry name" value="SERINE/THREONINE-PROTEIN KINASE NEK"/>
    <property type="match status" value="1"/>
</dbReference>
<dbReference type="GO" id="GO:0004674">
    <property type="term" value="F:protein serine/threonine kinase activity"/>
    <property type="evidence" value="ECO:0007669"/>
    <property type="project" value="TreeGrafter"/>
</dbReference>
<dbReference type="Pfam" id="PF00069">
    <property type="entry name" value="Pkinase"/>
    <property type="match status" value="1"/>
</dbReference>
<dbReference type="Proteomes" id="UP000249390">
    <property type="component" value="Unassembled WGS sequence"/>
</dbReference>
<evidence type="ECO:0000256" key="2">
    <source>
        <dbReference type="ARBA" id="ARBA00022741"/>
    </source>
</evidence>
<evidence type="ECO:0000256" key="1">
    <source>
        <dbReference type="ARBA" id="ARBA00022679"/>
    </source>
</evidence>
<dbReference type="PANTHER" id="PTHR43671:SF85">
    <property type="entry name" value="KINASE, PUTATIVE-RELATED"/>
    <property type="match status" value="1"/>
</dbReference>
<dbReference type="InterPro" id="IPR050660">
    <property type="entry name" value="NEK_Ser/Thr_kinase"/>
</dbReference>